<keyword evidence="3" id="KW-1185">Reference proteome</keyword>
<dbReference type="InterPro" id="IPR001296">
    <property type="entry name" value="Glyco_trans_1"/>
</dbReference>
<dbReference type="GO" id="GO:0016757">
    <property type="term" value="F:glycosyltransferase activity"/>
    <property type="evidence" value="ECO:0007669"/>
    <property type="project" value="InterPro"/>
</dbReference>
<keyword evidence="2" id="KW-0808">Transferase</keyword>
<dbReference type="Proteomes" id="UP000366051">
    <property type="component" value="Chromosome"/>
</dbReference>
<evidence type="ECO:0000313" key="3">
    <source>
        <dbReference type="Proteomes" id="UP000366051"/>
    </source>
</evidence>
<dbReference type="SUPFAM" id="SSF53756">
    <property type="entry name" value="UDP-Glycosyltransferase/glycogen phosphorylase"/>
    <property type="match status" value="1"/>
</dbReference>
<dbReference type="RefSeq" id="WP_162007907.1">
    <property type="nucleotide sequence ID" value="NZ_CP045875.1"/>
</dbReference>
<dbReference type="KEGG" id="hcv:FTV88_1158"/>
<evidence type="ECO:0000259" key="1">
    <source>
        <dbReference type="Pfam" id="PF00534"/>
    </source>
</evidence>
<reference evidence="3" key="1">
    <citation type="submission" date="2019-11" db="EMBL/GenBank/DDBJ databases">
        <title>Genome sequence of Heliorestis convoluta strain HH, an alkaliphilic and minimalistic phototrophic bacterium from a soda lake in Egypt.</title>
        <authorList>
            <person name="Dewey E.D."/>
            <person name="Stokes L.M."/>
            <person name="Burchell B.M."/>
            <person name="Shaffer K.N."/>
            <person name="Huntington A.M."/>
            <person name="Baker J.M."/>
            <person name="Nadendla S."/>
            <person name="Giglio M.G."/>
            <person name="Touchman J.W."/>
            <person name="Blankenship R.E."/>
            <person name="Madigan M.T."/>
            <person name="Sattley W.M."/>
        </authorList>
    </citation>
    <scope>NUCLEOTIDE SEQUENCE [LARGE SCALE GENOMIC DNA]</scope>
    <source>
        <strain evidence="3">HH</strain>
    </source>
</reference>
<feature type="domain" description="Glycosyl transferase family 1" evidence="1">
    <location>
        <begin position="184"/>
        <end position="321"/>
    </location>
</feature>
<name>A0A5Q2N3Z6_9FIRM</name>
<dbReference type="Gene3D" id="3.40.50.2000">
    <property type="entry name" value="Glycogen Phosphorylase B"/>
    <property type="match status" value="2"/>
</dbReference>
<dbReference type="PANTHER" id="PTHR12526:SF630">
    <property type="entry name" value="GLYCOSYLTRANSFERASE"/>
    <property type="match status" value="1"/>
</dbReference>
<sequence length="353" mass="41465">MKKVLILSAFIPHYREKLIKQFAQKCSLTVTSLELEKLNHIAPKSEIEKYCNLIKTKSLNFFEKILKIYIVPKEINLSVKQEWDTVFAFYSLRYPHRLFIFMWYKSFKKKTNWVWVGHIYGRNNMFLVKLLRRFFLNNSNGVLTYTNEYVEKLKSDGINVPIFSFNNTYLSADDIEVLPIEKINNKLNIIFVGRYQKRKKIERLIYLAKRREDVCIRLIGPGMDVLEEKILEYGLSERISTFGSKIGDELKPHFQWAHIVANPGHVGLLVVTAGQFGRPIVIDNQCEHAPEYIIAKETGQFFINWENNEEVDKIIDLYKSSPSIITNMGKDLSELIKKQYTVENSVKSFRRFI</sequence>
<gene>
    <name evidence="2" type="ORF">FTV88_1158</name>
</gene>
<dbReference type="Pfam" id="PF00534">
    <property type="entry name" value="Glycos_transf_1"/>
    <property type="match status" value="1"/>
</dbReference>
<protein>
    <submittedName>
        <fullName evidence="2">Glycosyl transferases group family 1 protein</fullName>
    </submittedName>
</protein>
<organism evidence="2 3">
    <name type="scientific">Heliorestis convoluta</name>
    <dbReference type="NCBI Taxonomy" id="356322"/>
    <lineage>
        <taxon>Bacteria</taxon>
        <taxon>Bacillati</taxon>
        <taxon>Bacillota</taxon>
        <taxon>Clostridia</taxon>
        <taxon>Eubacteriales</taxon>
        <taxon>Heliobacteriaceae</taxon>
        <taxon>Heliorestis</taxon>
    </lineage>
</organism>
<dbReference type="PANTHER" id="PTHR12526">
    <property type="entry name" value="GLYCOSYLTRANSFERASE"/>
    <property type="match status" value="1"/>
</dbReference>
<proteinExistence type="predicted"/>
<accession>A0A5Q2N3Z6</accession>
<dbReference type="AlphaFoldDB" id="A0A5Q2N3Z6"/>
<evidence type="ECO:0000313" key="2">
    <source>
        <dbReference type="EMBL" id="QGG47305.1"/>
    </source>
</evidence>
<dbReference type="EMBL" id="CP045875">
    <property type="protein sequence ID" value="QGG47305.1"/>
    <property type="molecule type" value="Genomic_DNA"/>
</dbReference>